<sequence length="340" mass="37264">MNRGGAVDEPWISPGCTAVYLLKRHPERFTVWTGRFAEVPHHLRRTAPGGCTSCILECVEWIQAIILGFVQGLTEFLPISSSAHLNIVGQILPEKADPGAAFTAITQLGTETAVLIFFWRDIVRIVKAWFGALTGRVPRNDPDARMGWLIIIGSLPIGVLGLLLEDYIDTQFRSLWIVATMLIVFAVFLGLADRFGREQRELKDLTFRHGLLYGCAQALALIPGVSRSGGTITAGLFMGYTREAAARYSFLLAMPAVFMSGLYKTFKVVTGEEATGFYGIPSTIVATLVAFVVGYLMIGWFLKYVSSKSYGIFIWYRIALGILIFVGLGTGVLNATSSAF</sequence>
<keyword evidence="8 17" id="KW-0133">Cell shape</keyword>
<reference evidence="19" key="1">
    <citation type="submission" date="2009-07" db="EMBL/GenBank/DDBJ databases">
        <title>Complete genome sequence of Rothia mucilaginosa DJ.</title>
        <authorList>
            <person name="Yamane K."/>
            <person name="Nambu T."/>
            <person name="Mashimo C."/>
            <person name="Sugimori C."/>
            <person name="Yamanaka T."/>
            <person name="Leung K."/>
            <person name="Fukushima H."/>
        </authorList>
    </citation>
    <scope>NUCLEOTIDE SEQUENCE [LARGE SCALE GENOMIC DNA]</scope>
    <source>
        <strain evidence="19">DY-18</strain>
    </source>
</reference>
<dbReference type="KEGG" id="rmu:RMDY18_10280"/>
<feature type="transmembrane region" description="Helical" evidence="17">
    <location>
        <begin position="275"/>
        <end position="302"/>
    </location>
</feature>
<comment type="miscellaneous">
    <text evidence="17">Bacitracin is thought to be involved in the inhibition of peptidoglycan synthesis by sequestering undecaprenyl diphosphate, thereby reducing the pool of lipid carrier available.</text>
</comment>
<dbReference type="eggNOG" id="COG1968">
    <property type="taxonomic scope" value="Bacteria"/>
</dbReference>
<keyword evidence="7 17" id="KW-0378">Hydrolase</keyword>
<dbReference type="GO" id="GO:0071555">
    <property type="term" value="P:cell wall organization"/>
    <property type="evidence" value="ECO:0007669"/>
    <property type="project" value="UniProtKB-KW"/>
</dbReference>
<gene>
    <name evidence="17" type="primary">uppP</name>
    <name evidence="18" type="ordered locus">RMDY18_10280</name>
</gene>
<dbReference type="PANTHER" id="PTHR30622:SF4">
    <property type="entry name" value="UNDECAPRENYL-DIPHOSPHATASE"/>
    <property type="match status" value="1"/>
</dbReference>
<feature type="transmembrane region" description="Helical" evidence="17">
    <location>
        <begin position="314"/>
        <end position="335"/>
    </location>
</feature>
<dbReference type="STRING" id="680646.RMDY18_10280"/>
<keyword evidence="10 17" id="KW-1133">Transmembrane helix</keyword>
<comment type="similarity">
    <text evidence="2 17">Belongs to the UppP family.</text>
</comment>
<dbReference type="GO" id="GO:0008360">
    <property type="term" value="P:regulation of cell shape"/>
    <property type="evidence" value="ECO:0007669"/>
    <property type="project" value="UniProtKB-KW"/>
</dbReference>
<comment type="function">
    <text evidence="17">Catalyzes the dephosphorylation of undecaprenyl diphosphate (UPP). Confers resistance to bacitracin.</text>
</comment>
<evidence type="ECO:0000256" key="1">
    <source>
        <dbReference type="ARBA" id="ARBA00004651"/>
    </source>
</evidence>
<dbReference type="NCBIfam" id="NF001392">
    <property type="entry name" value="PRK00281.2-1"/>
    <property type="match status" value="1"/>
</dbReference>
<evidence type="ECO:0000256" key="4">
    <source>
        <dbReference type="ARBA" id="ARBA00021581"/>
    </source>
</evidence>
<evidence type="ECO:0000256" key="15">
    <source>
        <dbReference type="ARBA" id="ARBA00032932"/>
    </source>
</evidence>
<evidence type="ECO:0000256" key="5">
    <source>
        <dbReference type="ARBA" id="ARBA00022475"/>
    </source>
</evidence>
<evidence type="ECO:0000256" key="14">
    <source>
        <dbReference type="ARBA" id="ARBA00032707"/>
    </source>
</evidence>
<keyword evidence="9 17" id="KW-0573">Peptidoglycan synthesis</keyword>
<name>D2NT84_ROTMD</name>
<organism evidence="18 19">
    <name type="scientific">Rothia mucilaginosa (strain DY-18)</name>
    <name type="common">Stomatococcus mucilaginosus</name>
    <dbReference type="NCBI Taxonomy" id="680646"/>
    <lineage>
        <taxon>Bacteria</taxon>
        <taxon>Bacillati</taxon>
        <taxon>Actinomycetota</taxon>
        <taxon>Actinomycetes</taxon>
        <taxon>Micrococcales</taxon>
        <taxon>Micrococcaceae</taxon>
        <taxon>Rothia</taxon>
    </lineage>
</organism>
<keyword evidence="5 17" id="KW-1003">Cell membrane</keyword>
<evidence type="ECO:0000256" key="9">
    <source>
        <dbReference type="ARBA" id="ARBA00022984"/>
    </source>
</evidence>
<feature type="transmembrane region" description="Helical" evidence="17">
    <location>
        <begin position="205"/>
        <end position="225"/>
    </location>
</feature>
<evidence type="ECO:0000256" key="12">
    <source>
        <dbReference type="ARBA" id="ARBA00023251"/>
    </source>
</evidence>
<feature type="transmembrane region" description="Helical" evidence="17">
    <location>
        <begin position="245"/>
        <end position="263"/>
    </location>
</feature>
<accession>D2NT84</accession>
<keyword evidence="6 17" id="KW-0812">Transmembrane</keyword>
<dbReference type="HAMAP" id="MF_01006">
    <property type="entry name" value="Undec_diphosphatase"/>
    <property type="match status" value="1"/>
</dbReference>
<evidence type="ECO:0000256" key="10">
    <source>
        <dbReference type="ARBA" id="ARBA00022989"/>
    </source>
</evidence>
<proteinExistence type="inferred from homology"/>
<comment type="catalytic activity">
    <reaction evidence="16 17">
        <text>di-trans,octa-cis-undecaprenyl diphosphate + H2O = di-trans,octa-cis-undecaprenyl phosphate + phosphate + H(+)</text>
        <dbReference type="Rhea" id="RHEA:28094"/>
        <dbReference type="ChEBI" id="CHEBI:15377"/>
        <dbReference type="ChEBI" id="CHEBI:15378"/>
        <dbReference type="ChEBI" id="CHEBI:43474"/>
        <dbReference type="ChEBI" id="CHEBI:58405"/>
        <dbReference type="ChEBI" id="CHEBI:60392"/>
        <dbReference type="EC" id="3.6.1.27"/>
    </reaction>
</comment>
<dbReference type="GO" id="GO:0046677">
    <property type="term" value="P:response to antibiotic"/>
    <property type="evidence" value="ECO:0007669"/>
    <property type="project" value="UniProtKB-UniRule"/>
</dbReference>
<evidence type="ECO:0000313" key="19">
    <source>
        <dbReference type="Proteomes" id="UP000001883"/>
    </source>
</evidence>
<evidence type="ECO:0000256" key="16">
    <source>
        <dbReference type="ARBA" id="ARBA00047594"/>
    </source>
</evidence>
<evidence type="ECO:0000313" key="18">
    <source>
        <dbReference type="EMBL" id="BAI64860.1"/>
    </source>
</evidence>
<evidence type="ECO:0000256" key="11">
    <source>
        <dbReference type="ARBA" id="ARBA00023136"/>
    </source>
</evidence>
<evidence type="ECO:0000256" key="3">
    <source>
        <dbReference type="ARBA" id="ARBA00012374"/>
    </source>
</evidence>
<evidence type="ECO:0000256" key="17">
    <source>
        <dbReference type="HAMAP-Rule" id="MF_01006"/>
    </source>
</evidence>
<evidence type="ECO:0000256" key="13">
    <source>
        <dbReference type="ARBA" id="ARBA00023316"/>
    </source>
</evidence>
<dbReference type="EC" id="3.6.1.27" evidence="3 17"/>
<keyword evidence="12 17" id="KW-0046">Antibiotic resistance</keyword>
<dbReference type="NCBIfam" id="TIGR00753">
    <property type="entry name" value="undec_PP_bacA"/>
    <property type="match status" value="1"/>
</dbReference>
<dbReference type="HOGENOM" id="CLU_060296_1_0_11"/>
<keyword evidence="11 17" id="KW-0472">Membrane</keyword>
<evidence type="ECO:0000256" key="6">
    <source>
        <dbReference type="ARBA" id="ARBA00022692"/>
    </source>
</evidence>
<dbReference type="Pfam" id="PF02673">
    <property type="entry name" value="BacA"/>
    <property type="match status" value="1"/>
</dbReference>
<evidence type="ECO:0000256" key="8">
    <source>
        <dbReference type="ARBA" id="ARBA00022960"/>
    </source>
</evidence>
<dbReference type="PANTHER" id="PTHR30622">
    <property type="entry name" value="UNDECAPRENYL-DIPHOSPHATASE"/>
    <property type="match status" value="1"/>
</dbReference>
<dbReference type="AlphaFoldDB" id="D2NT84"/>
<feature type="transmembrane region" description="Helical" evidence="17">
    <location>
        <begin position="146"/>
        <end position="163"/>
    </location>
</feature>
<reference evidence="18 19" key="3">
    <citation type="journal article" date="2010" name="Sequencing">
        <title>Complete Genome Sequence of Rothia mucilaginosa DY-18: A Clinical Isolate with Dense Meshwork-Like Structures from a Persistent Apical Periodontitis Lesion.</title>
        <authorList>
            <person name="Yamane K."/>
            <person name="Nambu T."/>
            <person name="Yamanaka T."/>
            <person name="Mashimo C."/>
            <person name="Sugimori C."/>
            <person name="Leung K.-P."/>
            <person name="Fukushima H."/>
        </authorList>
    </citation>
    <scope>NUCLEOTIDE SEQUENCE [LARGE SCALE GENOMIC DNA]</scope>
    <source>
        <strain evidence="18 19">DY-18</strain>
    </source>
</reference>
<dbReference type="GO" id="GO:0005886">
    <property type="term" value="C:plasma membrane"/>
    <property type="evidence" value="ECO:0007669"/>
    <property type="project" value="UniProtKB-SubCell"/>
</dbReference>
<feature type="transmembrane region" description="Helical" evidence="17">
    <location>
        <begin position="175"/>
        <end position="193"/>
    </location>
</feature>
<evidence type="ECO:0000256" key="2">
    <source>
        <dbReference type="ARBA" id="ARBA00010621"/>
    </source>
</evidence>
<reference evidence="18 19" key="2">
    <citation type="journal article" date="2010" name="J Osaka Dent Univ">
        <title>Isolation and identification of Rothia mucilaginosa from persistent apical periodontitis lesions.</title>
        <authorList>
            <person name="Yamane K."/>
            <person name="Yoshida M."/>
            <person name="Fujihira T."/>
            <person name="Baba T."/>
            <person name="Tsuji N."/>
            <person name="Hayashi H."/>
            <person name="Sugimori C."/>
            <person name="Yamanaka T."/>
            <person name="Mashimo C."/>
            <person name="Nambu T."/>
            <person name="Kawai H."/>
            <person name="Fukushima H."/>
        </authorList>
    </citation>
    <scope>NUCLEOTIDE SEQUENCE [LARGE SCALE GENOMIC DNA]</scope>
    <source>
        <strain evidence="18 19">DY-18</strain>
    </source>
</reference>
<protein>
    <recommendedName>
        <fullName evidence="4 17">Undecaprenyl-diphosphatase</fullName>
        <ecNumber evidence="3 17">3.6.1.27</ecNumber>
    </recommendedName>
    <alternativeName>
        <fullName evidence="15 17">Bacitracin resistance protein</fullName>
    </alternativeName>
    <alternativeName>
        <fullName evidence="14 17">Undecaprenyl pyrophosphate phosphatase</fullName>
    </alternativeName>
</protein>
<dbReference type="GO" id="GO:0009252">
    <property type="term" value="P:peptidoglycan biosynthetic process"/>
    <property type="evidence" value="ECO:0007669"/>
    <property type="project" value="UniProtKB-KW"/>
</dbReference>
<dbReference type="Proteomes" id="UP000001883">
    <property type="component" value="Chromosome"/>
</dbReference>
<dbReference type="GO" id="GO:0050380">
    <property type="term" value="F:undecaprenyl-diphosphatase activity"/>
    <property type="evidence" value="ECO:0007669"/>
    <property type="project" value="UniProtKB-UniRule"/>
</dbReference>
<keyword evidence="19" id="KW-1185">Reference proteome</keyword>
<evidence type="ECO:0000256" key="7">
    <source>
        <dbReference type="ARBA" id="ARBA00022801"/>
    </source>
</evidence>
<keyword evidence="13 17" id="KW-0961">Cell wall biogenesis/degradation</keyword>
<comment type="subcellular location">
    <subcellularLocation>
        <location evidence="1 17">Cell membrane</location>
        <topology evidence="1 17">Multi-pass membrane protein</topology>
    </subcellularLocation>
</comment>
<dbReference type="EMBL" id="AP011540">
    <property type="protein sequence ID" value="BAI64860.1"/>
    <property type="molecule type" value="Genomic_DNA"/>
</dbReference>
<dbReference type="InterPro" id="IPR003824">
    <property type="entry name" value="UppP"/>
</dbReference>